<evidence type="ECO:0000256" key="6">
    <source>
        <dbReference type="ARBA" id="ARBA00047321"/>
    </source>
</evidence>
<comment type="similarity">
    <text evidence="2">Belongs to the tryptophan 2-monooxygenase family.</text>
</comment>
<feature type="domain" description="Amine oxidase" evidence="7">
    <location>
        <begin position="13"/>
        <end position="501"/>
    </location>
</feature>
<comment type="pathway">
    <text evidence="1">Plant hormone metabolism; auxin biosynthesis.</text>
</comment>
<dbReference type="InterPro" id="IPR002937">
    <property type="entry name" value="Amino_oxidase"/>
</dbReference>
<gene>
    <name evidence="8" type="ORF">J2X16_003872</name>
</gene>
<dbReference type="InterPro" id="IPR050281">
    <property type="entry name" value="Flavin_monoamine_oxidase"/>
</dbReference>
<dbReference type="EC" id="1.13.12.3" evidence="3"/>
<protein>
    <recommendedName>
        <fullName evidence="4">Tryptophan 2-monooxygenase</fullName>
        <ecNumber evidence="3">1.13.12.3</ecNumber>
    </recommendedName>
</protein>
<evidence type="ECO:0000256" key="5">
    <source>
        <dbReference type="ARBA" id="ARBA00023070"/>
    </source>
</evidence>
<evidence type="ECO:0000259" key="7">
    <source>
        <dbReference type="Pfam" id="PF01593"/>
    </source>
</evidence>
<dbReference type="InterPro" id="IPR036188">
    <property type="entry name" value="FAD/NAD-bd_sf"/>
</dbReference>
<dbReference type="SUPFAM" id="SSF51905">
    <property type="entry name" value="FAD/NAD(P)-binding domain"/>
    <property type="match status" value="1"/>
</dbReference>
<keyword evidence="5" id="KW-0073">Auxin biosynthesis</keyword>
<proteinExistence type="inferred from homology"/>
<dbReference type="Pfam" id="PF01593">
    <property type="entry name" value="Amino_oxidase"/>
    <property type="match status" value="1"/>
</dbReference>
<comment type="catalytic activity">
    <reaction evidence="6">
        <text>L-tryptophan + O2 = indole-3-acetamide + CO2 + H2O</text>
        <dbReference type="Rhea" id="RHEA:16165"/>
        <dbReference type="ChEBI" id="CHEBI:15377"/>
        <dbReference type="ChEBI" id="CHEBI:15379"/>
        <dbReference type="ChEBI" id="CHEBI:16031"/>
        <dbReference type="ChEBI" id="CHEBI:16526"/>
        <dbReference type="ChEBI" id="CHEBI:57912"/>
        <dbReference type="EC" id="1.13.12.3"/>
    </reaction>
</comment>
<evidence type="ECO:0000313" key="9">
    <source>
        <dbReference type="Proteomes" id="UP001180536"/>
    </source>
</evidence>
<comment type="caution">
    <text evidence="8">The sequence shown here is derived from an EMBL/GenBank/DDBJ whole genome shotgun (WGS) entry which is preliminary data.</text>
</comment>
<evidence type="ECO:0000256" key="2">
    <source>
        <dbReference type="ARBA" id="ARBA00005833"/>
    </source>
</evidence>
<dbReference type="Gene3D" id="3.50.50.60">
    <property type="entry name" value="FAD/NAD(P)-binding domain"/>
    <property type="match status" value="1"/>
</dbReference>
<evidence type="ECO:0000256" key="4">
    <source>
        <dbReference type="ARBA" id="ARBA00017871"/>
    </source>
</evidence>
<dbReference type="PANTHER" id="PTHR10742:SF342">
    <property type="entry name" value="AMINE OXIDASE"/>
    <property type="match status" value="1"/>
</dbReference>
<evidence type="ECO:0000313" key="8">
    <source>
        <dbReference type="EMBL" id="MDR7298509.1"/>
    </source>
</evidence>
<sequence length="522" mass="57874">MTSHDIVIAGGGVSGLYCALRLADAGHRTLVLEAAADRWGGRIETEDMDGFIAEYGPMRFEPTLQPRFAALCAELGVGLVDFFGPSSDQAGTDDLDLPEAERGLNSLQLLQRGIMLIMGRDPHDQAWIDALSEADYMRLRKHAQLHGQPLWDMGFWNALSAQGILSHRTLVKLRDTGTFYHMIPENLNAAEWIIWWLRALKTVGQRLASIEGGSARLTEGLLTRLRSHANVTLAGGHKLMGVRPVELGKPTLALEVATQNGAVTLRAERLVLALPRLPLLKLTRHLPEHIASQLDSVNGFPMLKVFFVCNTPWWSYGQPPQQYANCMPTREIHYFRRPPEADADGHGMVLLYMDRPSTEFWRHYVIDADRHDRAELDQNPRIVDAFALFVARDVKRSAESAAGTSLKLTDSARRIFGDLSLAETARYIRDSIITYGIRDWARAPYGAANHGWQPGVRSWKVMDAFKAFDFGSGARNLHIVGEAYSDYQGFIEGALNSAELALATIPAKPVDEAAEEPSLGLS</sequence>
<dbReference type="Proteomes" id="UP001180536">
    <property type="component" value="Unassembled WGS sequence"/>
</dbReference>
<dbReference type="EMBL" id="JAVDXQ010000005">
    <property type="protein sequence ID" value="MDR7298509.1"/>
    <property type="molecule type" value="Genomic_DNA"/>
</dbReference>
<accession>A0ABU1ZD12</accession>
<organism evidence="8 9">
    <name type="scientific">Pelomonas aquatica</name>
    <dbReference type="NCBI Taxonomy" id="431058"/>
    <lineage>
        <taxon>Bacteria</taxon>
        <taxon>Pseudomonadati</taxon>
        <taxon>Pseudomonadota</taxon>
        <taxon>Betaproteobacteria</taxon>
        <taxon>Burkholderiales</taxon>
        <taxon>Sphaerotilaceae</taxon>
        <taxon>Roseateles</taxon>
    </lineage>
</organism>
<dbReference type="RefSeq" id="WP_310347516.1">
    <property type="nucleotide sequence ID" value="NZ_JAVDXQ010000005.1"/>
</dbReference>
<evidence type="ECO:0000256" key="1">
    <source>
        <dbReference type="ARBA" id="ARBA00004814"/>
    </source>
</evidence>
<reference evidence="8 9" key="1">
    <citation type="submission" date="2023-07" db="EMBL/GenBank/DDBJ databases">
        <title>Sorghum-associated microbial communities from plants grown in Nebraska, USA.</title>
        <authorList>
            <person name="Schachtman D."/>
        </authorList>
    </citation>
    <scope>NUCLEOTIDE SEQUENCE [LARGE SCALE GENOMIC DNA]</scope>
    <source>
        <strain evidence="8 9">BE310</strain>
    </source>
</reference>
<dbReference type="PANTHER" id="PTHR10742">
    <property type="entry name" value="FLAVIN MONOAMINE OXIDASE"/>
    <property type="match status" value="1"/>
</dbReference>
<name>A0ABU1ZD12_9BURK</name>
<keyword evidence="9" id="KW-1185">Reference proteome</keyword>
<evidence type="ECO:0000256" key="3">
    <source>
        <dbReference type="ARBA" id="ARBA00012535"/>
    </source>
</evidence>